<dbReference type="EMBL" id="OV651820">
    <property type="protein sequence ID" value="CAH1114048.1"/>
    <property type="molecule type" value="Genomic_DNA"/>
</dbReference>
<evidence type="ECO:0000256" key="1">
    <source>
        <dbReference type="ARBA" id="ARBA00010211"/>
    </source>
</evidence>
<gene>
    <name evidence="4" type="ORF">PSYICH_LOCUS14437</name>
</gene>
<keyword evidence="5" id="KW-1185">Reference proteome</keyword>
<accession>A0A9P0DC59</accession>
<proteinExistence type="inferred from homology"/>
<dbReference type="PANTHER" id="PTHR42796">
    <property type="entry name" value="FUMARYLACETOACETATE HYDROLASE DOMAIN-CONTAINING PROTEIN 2A-RELATED"/>
    <property type="match status" value="1"/>
</dbReference>
<dbReference type="AlphaFoldDB" id="A0A9P0DC59"/>
<dbReference type="FunFam" id="3.90.850.10:FF:000002">
    <property type="entry name" value="2-hydroxyhepta-2,4-diene-1,7-dioate isomerase"/>
    <property type="match status" value="1"/>
</dbReference>
<name>A0A9P0DC59_9CUCU</name>
<dbReference type="Proteomes" id="UP001153636">
    <property type="component" value="Chromosome 8"/>
</dbReference>
<dbReference type="OrthoDB" id="411064at2759"/>
<dbReference type="GO" id="GO:0046872">
    <property type="term" value="F:metal ion binding"/>
    <property type="evidence" value="ECO:0007669"/>
    <property type="project" value="UniProtKB-KW"/>
</dbReference>
<dbReference type="InterPro" id="IPR051121">
    <property type="entry name" value="FAH"/>
</dbReference>
<dbReference type="InterPro" id="IPR036663">
    <property type="entry name" value="Fumarylacetoacetase_C_sf"/>
</dbReference>
<evidence type="ECO:0000313" key="4">
    <source>
        <dbReference type="EMBL" id="CAH1114048.1"/>
    </source>
</evidence>
<evidence type="ECO:0000256" key="2">
    <source>
        <dbReference type="ARBA" id="ARBA00022723"/>
    </source>
</evidence>
<sequence length="319" mass="35122">MNINILTKSTKILSTKSFDILARNFSLSSAKKMRFVQYRLKTGGPQQLGAQISSSGDIFDISGVDHSIPNSLVKFLASGNGLYEKAKRIVAEGKSITPIDNVELLSPITRPDKVVCVGLNYSGHCDEQNIPRPKEPMFFSKFSSVIVGPHDNIEIPPITSSVDWEVELAVVIGRKAKAIRPDQVNDYIFGYTVAQDVSARDWQKNRNNGQFLLGKSMDTFCPLGPAVVTKNKVDPNNLTIKSWVNGVLKQDGNTCELIFKIDFLVSYLSQIVTLYPGDVILTGTPAGVGMYRNPPEYLQKGDILESEIEGIGRLRNVVA</sequence>
<dbReference type="PANTHER" id="PTHR42796:SF4">
    <property type="entry name" value="FUMARYLACETOACETATE HYDROLASE DOMAIN-CONTAINING PROTEIN 2A"/>
    <property type="match status" value="1"/>
</dbReference>
<protein>
    <recommendedName>
        <fullName evidence="3">Fumarylacetoacetase-like C-terminal domain-containing protein</fullName>
    </recommendedName>
</protein>
<dbReference type="GO" id="GO:0050163">
    <property type="term" value="F:oxaloacetate tautomerase activity"/>
    <property type="evidence" value="ECO:0007669"/>
    <property type="project" value="UniProtKB-ARBA"/>
</dbReference>
<dbReference type="Gene3D" id="3.90.850.10">
    <property type="entry name" value="Fumarylacetoacetase-like, C-terminal domain"/>
    <property type="match status" value="1"/>
</dbReference>
<evidence type="ECO:0000259" key="3">
    <source>
        <dbReference type="Pfam" id="PF01557"/>
    </source>
</evidence>
<dbReference type="GO" id="GO:0006107">
    <property type="term" value="P:oxaloacetate metabolic process"/>
    <property type="evidence" value="ECO:0007669"/>
    <property type="project" value="UniProtKB-ARBA"/>
</dbReference>
<feature type="domain" description="Fumarylacetoacetase-like C-terminal" evidence="3">
    <location>
        <begin position="113"/>
        <end position="318"/>
    </location>
</feature>
<comment type="similarity">
    <text evidence="1">Belongs to the FAH family.</text>
</comment>
<keyword evidence="2" id="KW-0479">Metal-binding</keyword>
<reference evidence="4" key="1">
    <citation type="submission" date="2022-01" db="EMBL/GenBank/DDBJ databases">
        <authorList>
            <person name="King R."/>
        </authorList>
    </citation>
    <scope>NUCLEOTIDE SEQUENCE</scope>
</reference>
<dbReference type="InterPro" id="IPR011234">
    <property type="entry name" value="Fumarylacetoacetase-like_C"/>
</dbReference>
<dbReference type="Pfam" id="PF01557">
    <property type="entry name" value="FAA_hydrolase"/>
    <property type="match status" value="1"/>
</dbReference>
<evidence type="ECO:0000313" key="5">
    <source>
        <dbReference type="Proteomes" id="UP001153636"/>
    </source>
</evidence>
<dbReference type="SUPFAM" id="SSF56529">
    <property type="entry name" value="FAH"/>
    <property type="match status" value="1"/>
</dbReference>
<organism evidence="4 5">
    <name type="scientific">Psylliodes chrysocephalus</name>
    <dbReference type="NCBI Taxonomy" id="3402493"/>
    <lineage>
        <taxon>Eukaryota</taxon>
        <taxon>Metazoa</taxon>
        <taxon>Ecdysozoa</taxon>
        <taxon>Arthropoda</taxon>
        <taxon>Hexapoda</taxon>
        <taxon>Insecta</taxon>
        <taxon>Pterygota</taxon>
        <taxon>Neoptera</taxon>
        <taxon>Endopterygota</taxon>
        <taxon>Coleoptera</taxon>
        <taxon>Polyphaga</taxon>
        <taxon>Cucujiformia</taxon>
        <taxon>Chrysomeloidea</taxon>
        <taxon>Chrysomelidae</taxon>
        <taxon>Galerucinae</taxon>
        <taxon>Alticini</taxon>
        <taxon>Psylliodes</taxon>
    </lineage>
</organism>